<keyword evidence="4 5" id="KW-0732">Signal</keyword>
<dbReference type="InterPro" id="IPR001534">
    <property type="entry name" value="Transthyretin-like"/>
</dbReference>
<dbReference type="Gene3D" id="2.60.40.3330">
    <property type="match status" value="1"/>
</dbReference>
<evidence type="ECO:0008006" key="8">
    <source>
        <dbReference type="Google" id="ProtNLM"/>
    </source>
</evidence>
<evidence type="ECO:0000256" key="3">
    <source>
        <dbReference type="ARBA" id="ARBA00022525"/>
    </source>
</evidence>
<sequence>MLLLTATIVCLVGVVNSESQGITASGGLTCNGEPLTGANVKFIERDRFVFDPDDLVANVKTDSEGMFHITGRTEEITSIEPYLHFYYRCGSTDCQHFSIRIDDKFIETGDDQRPYDFGIREVSNITGVYMHENC</sequence>
<evidence type="ECO:0000313" key="7">
    <source>
        <dbReference type="Proteomes" id="UP000614601"/>
    </source>
</evidence>
<keyword evidence="3" id="KW-0964">Secreted</keyword>
<reference evidence="6" key="1">
    <citation type="submission" date="2020-09" db="EMBL/GenBank/DDBJ databases">
        <authorList>
            <person name="Kikuchi T."/>
        </authorList>
    </citation>
    <scope>NUCLEOTIDE SEQUENCE</scope>
    <source>
        <strain evidence="6">SH1</strain>
    </source>
</reference>
<evidence type="ECO:0000256" key="1">
    <source>
        <dbReference type="ARBA" id="ARBA00004613"/>
    </source>
</evidence>
<comment type="similarity">
    <text evidence="2">Belongs to the nematode transthyretin-like family.</text>
</comment>
<evidence type="ECO:0000256" key="2">
    <source>
        <dbReference type="ARBA" id="ARBA00010112"/>
    </source>
</evidence>
<dbReference type="GO" id="GO:0005576">
    <property type="term" value="C:extracellular region"/>
    <property type="evidence" value="ECO:0007669"/>
    <property type="project" value="UniProtKB-SubCell"/>
</dbReference>
<dbReference type="OrthoDB" id="5826894at2759"/>
<evidence type="ECO:0000256" key="5">
    <source>
        <dbReference type="SAM" id="SignalP"/>
    </source>
</evidence>
<evidence type="ECO:0000313" key="6">
    <source>
        <dbReference type="EMBL" id="CAD5223763.1"/>
    </source>
</evidence>
<dbReference type="PANTHER" id="PTHR21700">
    <property type="entry name" value="TRANSTHYRETIN-LIKE FAMILY PROTEIN-RELATED"/>
    <property type="match status" value="1"/>
</dbReference>
<protein>
    <recommendedName>
        <fullName evidence="8">Transthyretin-like family protein</fullName>
    </recommendedName>
</protein>
<dbReference type="PANTHER" id="PTHR21700:SF54">
    <property type="entry name" value="TRANSTHYRETIN-LIKE FAMILY PROTEIN"/>
    <property type="match status" value="1"/>
</dbReference>
<dbReference type="GO" id="GO:0009986">
    <property type="term" value="C:cell surface"/>
    <property type="evidence" value="ECO:0007669"/>
    <property type="project" value="InterPro"/>
</dbReference>
<dbReference type="EMBL" id="CAJFCW020000005">
    <property type="protein sequence ID" value="CAG9118719.1"/>
    <property type="molecule type" value="Genomic_DNA"/>
</dbReference>
<feature type="signal peptide" evidence="5">
    <location>
        <begin position="1"/>
        <end position="17"/>
    </location>
</feature>
<dbReference type="AlphaFoldDB" id="A0A811L9D2"/>
<comment type="subcellular location">
    <subcellularLocation>
        <location evidence="1">Secreted</location>
    </subcellularLocation>
</comment>
<dbReference type="EMBL" id="CAJFDH010000005">
    <property type="protein sequence ID" value="CAD5223763.1"/>
    <property type="molecule type" value="Genomic_DNA"/>
</dbReference>
<keyword evidence="7" id="KW-1185">Reference proteome</keyword>
<name>A0A811L9D2_9BILA</name>
<accession>A0A811L9D2</accession>
<feature type="chain" id="PRO_5035595632" description="Transthyretin-like family protein" evidence="5">
    <location>
        <begin position="18"/>
        <end position="134"/>
    </location>
</feature>
<comment type="caution">
    <text evidence="6">The sequence shown here is derived from an EMBL/GenBank/DDBJ whole genome shotgun (WGS) entry which is preliminary data.</text>
</comment>
<gene>
    <name evidence="6" type="ORF">BOKJ2_LOCUS10533</name>
</gene>
<dbReference type="Proteomes" id="UP000614601">
    <property type="component" value="Unassembled WGS sequence"/>
</dbReference>
<organism evidence="6 7">
    <name type="scientific">Bursaphelenchus okinawaensis</name>
    <dbReference type="NCBI Taxonomy" id="465554"/>
    <lineage>
        <taxon>Eukaryota</taxon>
        <taxon>Metazoa</taxon>
        <taxon>Ecdysozoa</taxon>
        <taxon>Nematoda</taxon>
        <taxon>Chromadorea</taxon>
        <taxon>Rhabditida</taxon>
        <taxon>Tylenchina</taxon>
        <taxon>Tylenchomorpha</taxon>
        <taxon>Aphelenchoidea</taxon>
        <taxon>Aphelenchoididae</taxon>
        <taxon>Bursaphelenchus</taxon>
    </lineage>
</organism>
<dbReference type="Proteomes" id="UP000783686">
    <property type="component" value="Unassembled WGS sequence"/>
</dbReference>
<dbReference type="InterPro" id="IPR038479">
    <property type="entry name" value="Transthyretin-like_sf"/>
</dbReference>
<evidence type="ECO:0000256" key="4">
    <source>
        <dbReference type="ARBA" id="ARBA00022729"/>
    </source>
</evidence>
<proteinExistence type="inferred from homology"/>
<dbReference type="Pfam" id="PF01060">
    <property type="entry name" value="TTR-52"/>
    <property type="match status" value="1"/>
</dbReference>